<accession>A0ABR9R709</accession>
<sequence length="107" mass="12333">MILVLFTLLPLLLGVALEYTVCRLTMRETGRGWRLLRLLRLLPPLGLLGITWAIGAGRWRLWQSQQVSPLTQIILFPGVPALFALLGMALGWRIFRRRWSPRIVEEE</sequence>
<keyword evidence="1" id="KW-0472">Membrane</keyword>
<dbReference type="RefSeq" id="WP_193535710.1">
    <property type="nucleotide sequence ID" value="NZ_JADCKF010000001.1"/>
</dbReference>
<comment type="caution">
    <text evidence="2">The sequence shown here is derived from an EMBL/GenBank/DDBJ whole genome shotgun (WGS) entry which is preliminary data.</text>
</comment>
<organism evidence="2 3">
    <name type="scientific">Pseudoflavonifractor gallinarum</name>
    <dbReference type="NCBI Taxonomy" id="2779352"/>
    <lineage>
        <taxon>Bacteria</taxon>
        <taxon>Bacillati</taxon>
        <taxon>Bacillota</taxon>
        <taxon>Clostridia</taxon>
        <taxon>Eubacteriales</taxon>
        <taxon>Oscillospiraceae</taxon>
        <taxon>Pseudoflavonifractor</taxon>
    </lineage>
</organism>
<proteinExistence type="predicted"/>
<evidence type="ECO:0000313" key="3">
    <source>
        <dbReference type="Proteomes" id="UP000806211"/>
    </source>
</evidence>
<keyword evidence="1" id="KW-0812">Transmembrane</keyword>
<feature type="transmembrane region" description="Helical" evidence="1">
    <location>
        <begin position="42"/>
        <end position="61"/>
    </location>
</feature>
<name>A0ABR9R709_9FIRM</name>
<keyword evidence="3" id="KW-1185">Reference proteome</keyword>
<dbReference type="Proteomes" id="UP000806211">
    <property type="component" value="Unassembled WGS sequence"/>
</dbReference>
<evidence type="ECO:0000256" key="1">
    <source>
        <dbReference type="SAM" id="Phobius"/>
    </source>
</evidence>
<gene>
    <name evidence="2" type="ORF">INF37_00405</name>
</gene>
<evidence type="ECO:0000313" key="2">
    <source>
        <dbReference type="EMBL" id="MBE5054465.1"/>
    </source>
</evidence>
<dbReference type="EMBL" id="JADCKF010000001">
    <property type="protein sequence ID" value="MBE5054465.1"/>
    <property type="molecule type" value="Genomic_DNA"/>
</dbReference>
<feature type="transmembrane region" description="Helical" evidence="1">
    <location>
        <begin position="73"/>
        <end position="95"/>
    </location>
</feature>
<reference evidence="2 3" key="1">
    <citation type="submission" date="2020-10" db="EMBL/GenBank/DDBJ databases">
        <title>ChiBAC.</title>
        <authorList>
            <person name="Zenner C."/>
            <person name="Hitch T.C.A."/>
            <person name="Clavel T."/>
        </authorList>
    </citation>
    <scope>NUCLEOTIDE SEQUENCE [LARGE SCALE GENOMIC DNA]</scope>
    <source>
        <strain evidence="2 3">DSM 107456</strain>
    </source>
</reference>
<protein>
    <submittedName>
        <fullName evidence="2">Tat pathway signal protein</fullName>
    </submittedName>
</protein>
<keyword evidence="1" id="KW-1133">Transmembrane helix</keyword>